<dbReference type="EMBL" id="CP096658">
    <property type="protein sequence ID" value="UPW01412.1"/>
    <property type="molecule type" value="Genomic_DNA"/>
</dbReference>
<dbReference type="GeneID" id="72189138"/>
<evidence type="ECO:0000313" key="1">
    <source>
        <dbReference type="EMBL" id="UPW01412.1"/>
    </source>
</evidence>
<organism evidence="1 2">
    <name type="scientific">Halorussus gelatinilyticus</name>
    <dbReference type="NCBI Taxonomy" id="2937524"/>
    <lineage>
        <taxon>Archaea</taxon>
        <taxon>Methanobacteriati</taxon>
        <taxon>Methanobacteriota</taxon>
        <taxon>Stenosarchaea group</taxon>
        <taxon>Halobacteria</taxon>
        <taxon>Halobacteriales</taxon>
        <taxon>Haladaptataceae</taxon>
        <taxon>Halorussus</taxon>
    </lineage>
</organism>
<dbReference type="InterPro" id="IPR036390">
    <property type="entry name" value="WH_DNA-bd_sf"/>
</dbReference>
<dbReference type="AlphaFoldDB" id="A0A8U0IM16"/>
<evidence type="ECO:0000313" key="2">
    <source>
        <dbReference type="Proteomes" id="UP000830434"/>
    </source>
</evidence>
<protein>
    <submittedName>
        <fullName evidence="1">Helix-turn-helix domain-containing protein</fullName>
    </submittedName>
</protein>
<dbReference type="InterPro" id="IPR036388">
    <property type="entry name" value="WH-like_DNA-bd_sf"/>
</dbReference>
<dbReference type="InterPro" id="IPR011991">
    <property type="entry name" value="ArsR-like_HTH"/>
</dbReference>
<dbReference type="CDD" id="cd00090">
    <property type="entry name" value="HTH_ARSR"/>
    <property type="match status" value="1"/>
</dbReference>
<dbReference type="RefSeq" id="WP_248655814.1">
    <property type="nucleotide sequence ID" value="NZ_CP096658.1"/>
</dbReference>
<dbReference type="Pfam" id="PF12840">
    <property type="entry name" value="HTH_20"/>
    <property type="match status" value="1"/>
</dbReference>
<keyword evidence="2" id="KW-1185">Reference proteome</keyword>
<accession>A0A8U0IM16</accession>
<dbReference type="Proteomes" id="UP000830434">
    <property type="component" value="Chromosome"/>
</dbReference>
<dbReference type="Gene3D" id="1.10.10.10">
    <property type="entry name" value="Winged helix-like DNA-binding domain superfamily/Winged helix DNA-binding domain"/>
    <property type="match status" value="1"/>
</dbReference>
<gene>
    <name evidence="1" type="ORF">M0R88_04745</name>
</gene>
<sequence>MVRDPFGDGETPELQPVLDALDDPDCRRIVRQLDEPMTASEISSQCDIPTSTTYRKLERLTDASILSETTAIRTDGHHTSEYTLAFEEVTVFLDDERQFEVSITRPTQSAEEQLAGLWAEVRKET</sequence>
<reference evidence="1" key="1">
    <citation type="submission" date="2022-04" db="EMBL/GenBank/DDBJ databases">
        <title>Diverse halophilic archaea isolated from saline environments.</title>
        <authorList>
            <person name="Cui H.-L."/>
        </authorList>
    </citation>
    <scope>NUCLEOTIDE SEQUENCE</scope>
    <source>
        <strain evidence="1">XZYJT40</strain>
    </source>
</reference>
<proteinExistence type="predicted"/>
<dbReference type="SUPFAM" id="SSF46785">
    <property type="entry name" value="Winged helix' DNA-binding domain"/>
    <property type="match status" value="1"/>
</dbReference>
<name>A0A8U0IM16_9EURY</name>
<dbReference type="KEGG" id="haxz:M0R88_04745"/>